<evidence type="ECO:0000313" key="4">
    <source>
        <dbReference type="Proteomes" id="UP001220962"/>
    </source>
</evidence>
<accession>A0AAX3N3Q0</accession>
<keyword evidence="5" id="KW-1185">Reference proteome</keyword>
<proteinExistence type="predicted"/>
<keyword evidence="1" id="KW-0812">Transmembrane</keyword>
<dbReference type="Proteomes" id="UP001221519">
    <property type="component" value="Chromosome"/>
</dbReference>
<reference evidence="2 5" key="1">
    <citation type="submission" date="2023-02" db="EMBL/GenBank/DDBJ databases">
        <title>Pathogen: clinical or host-associated sample.</title>
        <authorList>
            <person name="Hergert J."/>
            <person name="Casey R."/>
            <person name="Wagner J."/>
            <person name="Young E.L."/>
            <person name="Oakeson K.F."/>
        </authorList>
    </citation>
    <scope>NUCLEOTIDE SEQUENCE</scope>
    <source>
        <strain evidence="3 5">2022CK-00829</strain>
        <strain evidence="2">2022CK-00830</strain>
    </source>
</reference>
<evidence type="ECO:0000256" key="1">
    <source>
        <dbReference type="SAM" id="Phobius"/>
    </source>
</evidence>
<dbReference type="Proteomes" id="UP001220962">
    <property type="component" value="Chromosome"/>
</dbReference>
<sequence>MRGKGMKFAKWKHTLYMLVAGGMLVFALPKLSFTGWSAGFSMAWLFFTLLVIGANLHFILGVDEEKKQTLDRVRKAKLRQWELKWTDNTEQGNKVKIVPAQAKEHSQ</sequence>
<dbReference type="RefSeq" id="WP_047909935.1">
    <property type="nucleotide sequence ID" value="NZ_CP118101.1"/>
</dbReference>
<gene>
    <name evidence="2" type="ORF">PUW23_08580</name>
    <name evidence="3" type="ORF">PUW25_08060</name>
</gene>
<dbReference type="EMBL" id="CP118108">
    <property type="protein sequence ID" value="WDI03893.1"/>
    <property type="molecule type" value="Genomic_DNA"/>
</dbReference>
<protein>
    <submittedName>
        <fullName evidence="2">Uncharacterized protein</fullName>
    </submittedName>
</protein>
<evidence type="ECO:0000313" key="3">
    <source>
        <dbReference type="EMBL" id="WDI03893.1"/>
    </source>
</evidence>
<dbReference type="EMBL" id="CP118101">
    <property type="protein sequence ID" value="WDH84252.1"/>
    <property type="molecule type" value="Genomic_DNA"/>
</dbReference>
<evidence type="ECO:0000313" key="5">
    <source>
        <dbReference type="Proteomes" id="UP001221519"/>
    </source>
</evidence>
<evidence type="ECO:0000313" key="2">
    <source>
        <dbReference type="EMBL" id="WDH84252.1"/>
    </source>
</evidence>
<feature type="transmembrane region" description="Helical" evidence="1">
    <location>
        <begin position="42"/>
        <end position="62"/>
    </location>
</feature>
<name>A0AAX3N3Q0_9BACL</name>
<keyword evidence="1" id="KW-0472">Membrane</keyword>
<dbReference type="AlphaFoldDB" id="A0AAX3N3Q0"/>
<keyword evidence="1" id="KW-1133">Transmembrane helix</keyword>
<organism evidence="2 4">
    <name type="scientific">Paenibacillus urinalis</name>
    <dbReference type="NCBI Taxonomy" id="521520"/>
    <lineage>
        <taxon>Bacteria</taxon>
        <taxon>Bacillati</taxon>
        <taxon>Bacillota</taxon>
        <taxon>Bacilli</taxon>
        <taxon>Bacillales</taxon>
        <taxon>Paenibacillaceae</taxon>
        <taxon>Paenibacillus</taxon>
    </lineage>
</organism>